<proteinExistence type="predicted"/>
<feature type="compositionally biased region" description="Low complexity" evidence="1">
    <location>
        <begin position="357"/>
        <end position="366"/>
    </location>
</feature>
<protein>
    <submittedName>
        <fullName evidence="3">Uncharacterized protein</fullName>
    </submittedName>
</protein>
<feature type="region of interest" description="Disordered" evidence="1">
    <location>
        <begin position="146"/>
        <end position="166"/>
    </location>
</feature>
<keyword evidence="2" id="KW-0472">Membrane</keyword>
<dbReference type="Proteomes" id="UP000250140">
    <property type="component" value="Unassembled WGS sequence"/>
</dbReference>
<feature type="transmembrane region" description="Helical" evidence="2">
    <location>
        <begin position="88"/>
        <end position="110"/>
    </location>
</feature>
<feature type="region of interest" description="Disordered" evidence="1">
    <location>
        <begin position="474"/>
        <end position="498"/>
    </location>
</feature>
<gene>
    <name evidence="3" type="ORF">AOQ84DRAFT_130353</name>
</gene>
<feature type="region of interest" description="Disordered" evidence="1">
    <location>
        <begin position="1"/>
        <end position="39"/>
    </location>
</feature>
<evidence type="ECO:0000256" key="1">
    <source>
        <dbReference type="SAM" id="MobiDB-lite"/>
    </source>
</evidence>
<feature type="region of interest" description="Disordered" evidence="1">
    <location>
        <begin position="239"/>
        <end position="267"/>
    </location>
</feature>
<feature type="compositionally biased region" description="Basic and acidic residues" evidence="1">
    <location>
        <begin position="1"/>
        <end position="31"/>
    </location>
</feature>
<evidence type="ECO:0000313" key="3">
    <source>
        <dbReference type="EMBL" id="OCL12997.1"/>
    </source>
</evidence>
<accession>A0A8E2F9E3</accession>
<dbReference type="EMBL" id="KV748799">
    <property type="protein sequence ID" value="OCL12997.1"/>
    <property type="molecule type" value="Genomic_DNA"/>
</dbReference>
<keyword evidence="2" id="KW-0812">Transmembrane</keyword>
<keyword evidence="2" id="KW-1133">Transmembrane helix</keyword>
<sequence length="579" mass="64221">MVRKGEKAPDERITEEKGNERIRRATQREPFKITGDIPDDTQTSTLKQAKKKVAKNRPFWTAVIVLLLSLIGTTVTIVLLVIDEGRRAGYGIATSLSISVTVLASIFLWHTWNDRRMRRRLFKQQTELELAELRLCSQRNGSSYPRTSLNHTMYSPHSEISSTTTIVPKRRSKVVGEGYEMHDMRRALGDSYNSKAPYPQRSDSQSWQDIMVANYIGDGKPLPPTPGTPEEEWDNYRHQRRQYQQHNEQPPQSPIFPTRPIHHPKPHRSRIPIPKCVYQLGTQSTASTNSALSTSSIIDNIHTAGINSGLTMMPPRIDSQFWRALNGDGAQPEPESPPPVPPKDYGTPTRSLALPKSMSAPSMSSPFHAAQNQPHLPADSVSINGSKSLSTFSLPIINSINTLPVYKIPRKSTSQIHVFPLLQATDDDAPISVNASTAPKLARKLTLGRPSSIIPITFKAARVTAVRGGDDIEKNMHKSEDRSSTFSAHKDSDGGEGRNIQRYEDEFQEIDLNGGNESGLSTPETVIRLPIRDSTGSSKSMQGNISANNIAEEYITEADKEGNTSTEAISRSLKVYEGT</sequence>
<organism evidence="3 4">
    <name type="scientific">Glonium stellatum</name>
    <dbReference type="NCBI Taxonomy" id="574774"/>
    <lineage>
        <taxon>Eukaryota</taxon>
        <taxon>Fungi</taxon>
        <taxon>Dikarya</taxon>
        <taxon>Ascomycota</taxon>
        <taxon>Pezizomycotina</taxon>
        <taxon>Dothideomycetes</taxon>
        <taxon>Pleosporomycetidae</taxon>
        <taxon>Gloniales</taxon>
        <taxon>Gloniaceae</taxon>
        <taxon>Glonium</taxon>
    </lineage>
</organism>
<evidence type="ECO:0000313" key="4">
    <source>
        <dbReference type="Proteomes" id="UP000250140"/>
    </source>
</evidence>
<feature type="transmembrane region" description="Helical" evidence="2">
    <location>
        <begin position="59"/>
        <end position="82"/>
    </location>
</feature>
<name>A0A8E2F9E3_9PEZI</name>
<feature type="region of interest" description="Disordered" evidence="1">
    <location>
        <begin position="325"/>
        <end position="381"/>
    </location>
</feature>
<keyword evidence="4" id="KW-1185">Reference proteome</keyword>
<feature type="region of interest" description="Disordered" evidence="1">
    <location>
        <begin position="558"/>
        <end position="579"/>
    </location>
</feature>
<evidence type="ECO:0000256" key="2">
    <source>
        <dbReference type="SAM" id="Phobius"/>
    </source>
</evidence>
<reference evidence="3 4" key="1">
    <citation type="journal article" date="2016" name="Nat. Commun.">
        <title>Ectomycorrhizal ecology is imprinted in the genome of the dominant symbiotic fungus Cenococcum geophilum.</title>
        <authorList>
            <consortium name="DOE Joint Genome Institute"/>
            <person name="Peter M."/>
            <person name="Kohler A."/>
            <person name="Ohm R.A."/>
            <person name="Kuo A."/>
            <person name="Krutzmann J."/>
            <person name="Morin E."/>
            <person name="Arend M."/>
            <person name="Barry K.W."/>
            <person name="Binder M."/>
            <person name="Choi C."/>
            <person name="Clum A."/>
            <person name="Copeland A."/>
            <person name="Grisel N."/>
            <person name="Haridas S."/>
            <person name="Kipfer T."/>
            <person name="LaButti K."/>
            <person name="Lindquist E."/>
            <person name="Lipzen A."/>
            <person name="Maire R."/>
            <person name="Meier B."/>
            <person name="Mihaltcheva S."/>
            <person name="Molinier V."/>
            <person name="Murat C."/>
            <person name="Poggeler S."/>
            <person name="Quandt C.A."/>
            <person name="Sperisen C."/>
            <person name="Tritt A."/>
            <person name="Tisserant E."/>
            <person name="Crous P.W."/>
            <person name="Henrissat B."/>
            <person name="Nehls U."/>
            <person name="Egli S."/>
            <person name="Spatafora J.W."/>
            <person name="Grigoriev I.V."/>
            <person name="Martin F.M."/>
        </authorList>
    </citation>
    <scope>NUCLEOTIDE SEQUENCE [LARGE SCALE GENOMIC DNA]</scope>
    <source>
        <strain evidence="3 4">CBS 207.34</strain>
    </source>
</reference>
<dbReference type="AlphaFoldDB" id="A0A8E2F9E3"/>